<dbReference type="InterPro" id="IPR013088">
    <property type="entry name" value="Znf_NHR/GATA"/>
</dbReference>
<evidence type="ECO:0000256" key="3">
    <source>
        <dbReference type="HAMAP-Rule" id="MF_00649"/>
    </source>
</evidence>
<comment type="caution">
    <text evidence="5">The sequence shown here is derived from an EMBL/GenBank/DDBJ whole genome shotgun (WGS) entry which is preliminary data.</text>
</comment>
<accession>A0A1Q9AIE3</accession>
<comment type="cofactor">
    <cofactor evidence="3">
        <name>Zn(2+)</name>
        <dbReference type="ChEBI" id="CHEBI:29105"/>
    </cofactor>
    <text evidence="3">Binds 1 zinc ion.</text>
</comment>
<dbReference type="Gene3D" id="3.30.50.10">
    <property type="entry name" value="Erythroid Transcription Factor GATA-1, subunit A"/>
    <property type="match status" value="1"/>
</dbReference>
<keyword evidence="1 3" id="KW-0479">Metal-binding</keyword>
<reference evidence="5 6" key="1">
    <citation type="submission" date="2016-09" db="EMBL/GenBank/DDBJ databases">
        <title>Rhizobium sp. nov., a novel species isolated from the rice rhizosphere.</title>
        <authorList>
            <person name="Zhao J."/>
            <person name="Zhang X."/>
        </authorList>
    </citation>
    <scope>NUCLEOTIDE SEQUENCE [LARGE SCALE GENOMIC DNA]</scope>
    <source>
        <strain evidence="5 6">MH17</strain>
    </source>
</reference>
<protein>
    <recommendedName>
        <fullName evidence="3">DNA gyrase inhibitor YacG</fullName>
    </recommendedName>
</protein>
<name>A0A1Q9AIE3_9HYPH</name>
<sequence>MSDTPRSPASALPSAKVEPLRKTRPCPECGRPSERGHYPFCSDRCRNIDLNRWLSGSYAIPAAEEPDPEDGSGEGFDPQR</sequence>
<dbReference type="STRING" id="1672749.BJF92_16625"/>
<dbReference type="PANTHER" id="PTHR36150">
    <property type="entry name" value="DNA GYRASE INHIBITOR YACG"/>
    <property type="match status" value="1"/>
</dbReference>
<dbReference type="NCBIfam" id="NF002362">
    <property type="entry name" value="PRK01343.1"/>
    <property type="match status" value="1"/>
</dbReference>
<evidence type="ECO:0000256" key="1">
    <source>
        <dbReference type="ARBA" id="ARBA00022723"/>
    </source>
</evidence>
<evidence type="ECO:0000313" key="5">
    <source>
        <dbReference type="EMBL" id="OLP55025.1"/>
    </source>
</evidence>
<dbReference type="HAMAP" id="MF_00649">
    <property type="entry name" value="DNA_gyrase_inhibitor_YacG"/>
    <property type="match status" value="1"/>
</dbReference>
<feature type="region of interest" description="Disordered" evidence="4">
    <location>
        <begin position="59"/>
        <end position="80"/>
    </location>
</feature>
<organism evidence="5 6">
    <name type="scientific">Xaviernesmea rhizosphaerae</name>
    <dbReference type="NCBI Taxonomy" id="1672749"/>
    <lineage>
        <taxon>Bacteria</taxon>
        <taxon>Pseudomonadati</taxon>
        <taxon>Pseudomonadota</taxon>
        <taxon>Alphaproteobacteria</taxon>
        <taxon>Hyphomicrobiales</taxon>
        <taxon>Rhizobiaceae</taxon>
        <taxon>Rhizobium/Agrobacterium group</taxon>
        <taxon>Xaviernesmea</taxon>
    </lineage>
</organism>
<proteinExistence type="inferred from homology"/>
<evidence type="ECO:0000256" key="2">
    <source>
        <dbReference type="ARBA" id="ARBA00022833"/>
    </source>
</evidence>
<dbReference type="GO" id="GO:0006355">
    <property type="term" value="P:regulation of DNA-templated transcription"/>
    <property type="evidence" value="ECO:0007669"/>
    <property type="project" value="InterPro"/>
</dbReference>
<dbReference type="SUPFAM" id="SSF57716">
    <property type="entry name" value="Glucocorticoid receptor-like (DNA-binding domain)"/>
    <property type="match status" value="1"/>
</dbReference>
<feature type="region of interest" description="Disordered" evidence="4">
    <location>
        <begin position="1"/>
        <end position="37"/>
    </location>
</feature>
<comment type="similarity">
    <text evidence="3">Belongs to the DNA gyrase inhibitor YacG family.</text>
</comment>
<dbReference type="InterPro" id="IPR005584">
    <property type="entry name" value="DNA_gyrase_inhibitor_YacG"/>
</dbReference>
<evidence type="ECO:0000256" key="4">
    <source>
        <dbReference type="SAM" id="MobiDB-lite"/>
    </source>
</evidence>
<feature type="binding site" evidence="3">
    <location>
        <position position="26"/>
    </location>
    <ligand>
        <name>Zn(2+)</name>
        <dbReference type="ChEBI" id="CHEBI:29105"/>
    </ligand>
</feature>
<evidence type="ECO:0000313" key="6">
    <source>
        <dbReference type="Proteomes" id="UP000186143"/>
    </source>
</evidence>
<feature type="binding site" evidence="3">
    <location>
        <position position="29"/>
    </location>
    <ligand>
        <name>Zn(2+)</name>
        <dbReference type="ChEBI" id="CHEBI:29105"/>
    </ligand>
</feature>
<dbReference type="Pfam" id="PF03884">
    <property type="entry name" value="YacG"/>
    <property type="match status" value="1"/>
</dbReference>
<feature type="binding site" evidence="3">
    <location>
        <position position="45"/>
    </location>
    <ligand>
        <name>Zn(2+)</name>
        <dbReference type="ChEBI" id="CHEBI:29105"/>
    </ligand>
</feature>
<comment type="function">
    <text evidence="3">Inhibits all the catalytic activities of DNA gyrase by preventing its interaction with DNA. Acts by binding directly to the C-terminal domain of GyrB, which probably disrupts DNA binding by the gyrase.</text>
</comment>
<dbReference type="Proteomes" id="UP000186143">
    <property type="component" value="Unassembled WGS sequence"/>
</dbReference>
<dbReference type="RefSeq" id="WP_075635063.1">
    <property type="nucleotide sequence ID" value="NZ_MKIO01000030.1"/>
</dbReference>
<keyword evidence="2 3" id="KW-0862">Zinc</keyword>
<dbReference type="PANTHER" id="PTHR36150:SF1">
    <property type="entry name" value="DNA GYRASE INHIBITOR YACG"/>
    <property type="match status" value="1"/>
</dbReference>
<dbReference type="OrthoDB" id="9809663at2"/>
<feature type="binding site" evidence="3">
    <location>
        <position position="41"/>
    </location>
    <ligand>
        <name>Zn(2+)</name>
        <dbReference type="ChEBI" id="CHEBI:29105"/>
    </ligand>
</feature>
<dbReference type="AlphaFoldDB" id="A0A1Q9AIE3"/>
<dbReference type="EMBL" id="MKIO01000030">
    <property type="protein sequence ID" value="OLP55025.1"/>
    <property type="molecule type" value="Genomic_DNA"/>
</dbReference>
<gene>
    <name evidence="3" type="primary">yacG</name>
    <name evidence="5" type="ORF">BJF92_16625</name>
</gene>
<dbReference type="GO" id="GO:0008270">
    <property type="term" value="F:zinc ion binding"/>
    <property type="evidence" value="ECO:0007669"/>
    <property type="project" value="UniProtKB-UniRule"/>
</dbReference>
<dbReference type="GO" id="GO:0008657">
    <property type="term" value="F:DNA topoisomerase type II (double strand cut, ATP-hydrolyzing) inhibitor activity"/>
    <property type="evidence" value="ECO:0007669"/>
    <property type="project" value="UniProtKB-UniRule"/>
</dbReference>
<comment type="subunit">
    <text evidence="3">Interacts with GyrB.</text>
</comment>